<dbReference type="EMBL" id="CP073100">
    <property type="protein sequence ID" value="QUE52932.1"/>
    <property type="molecule type" value="Genomic_DNA"/>
</dbReference>
<organism evidence="2 3">
    <name type="scientific">Luteolibacter ambystomatis</name>
    <dbReference type="NCBI Taxonomy" id="2824561"/>
    <lineage>
        <taxon>Bacteria</taxon>
        <taxon>Pseudomonadati</taxon>
        <taxon>Verrucomicrobiota</taxon>
        <taxon>Verrucomicrobiia</taxon>
        <taxon>Verrucomicrobiales</taxon>
        <taxon>Verrucomicrobiaceae</taxon>
        <taxon>Luteolibacter</taxon>
    </lineage>
</organism>
<proteinExistence type="predicted"/>
<dbReference type="AlphaFoldDB" id="A0A975PH37"/>
<feature type="compositionally biased region" description="Basic and acidic residues" evidence="1">
    <location>
        <begin position="34"/>
        <end position="53"/>
    </location>
</feature>
<name>A0A975PH37_9BACT</name>
<reference evidence="2" key="1">
    <citation type="submission" date="2021-04" db="EMBL/GenBank/DDBJ databases">
        <title>Luteolibacter sp. 32A isolated from the skin of an Anderson's salamander (Ambystoma andersonii).</title>
        <authorList>
            <person name="Spergser J."/>
            <person name="Busse H.-J."/>
        </authorList>
    </citation>
    <scope>NUCLEOTIDE SEQUENCE</scope>
    <source>
        <strain evidence="2">32A</strain>
    </source>
</reference>
<evidence type="ECO:0000313" key="2">
    <source>
        <dbReference type="EMBL" id="QUE52932.1"/>
    </source>
</evidence>
<evidence type="ECO:0000313" key="3">
    <source>
        <dbReference type="Proteomes" id="UP000676169"/>
    </source>
</evidence>
<evidence type="ECO:0000256" key="1">
    <source>
        <dbReference type="SAM" id="MobiDB-lite"/>
    </source>
</evidence>
<dbReference type="RefSeq" id="WP_211634276.1">
    <property type="nucleotide sequence ID" value="NZ_CP073100.1"/>
</dbReference>
<keyword evidence="3" id="KW-1185">Reference proteome</keyword>
<dbReference type="Proteomes" id="UP000676169">
    <property type="component" value="Chromosome"/>
</dbReference>
<accession>A0A975PH37</accession>
<dbReference type="KEGG" id="lamb:KBB96_08570"/>
<sequence length="145" mass="15662">MHPPAEPAPEPKADPVTPPPAEPAPAQPATPVEPKMEEPKQEPAKEEPKKEPEPVDSSLKLNDEQIVKAMKRSFETGEFKELSAGKPISWKAGPAESIGGESYQTGILEYSGETIFGVRPIQAKALLKDGVVVKWISPKSGMEIK</sequence>
<feature type="compositionally biased region" description="Pro residues" evidence="1">
    <location>
        <begin position="1"/>
        <end position="28"/>
    </location>
</feature>
<feature type="region of interest" description="Disordered" evidence="1">
    <location>
        <begin position="1"/>
        <end position="63"/>
    </location>
</feature>
<protein>
    <submittedName>
        <fullName evidence="2">Uncharacterized protein</fullName>
    </submittedName>
</protein>
<gene>
    <name evidence="2" type="ORF">KBB96_08570</name>
</gene>